<evidence type="ECO:0000313" key="3">
    <source>
        <dbReference type="EMBL" id="NGO54056.1"/>
    </source>
</evidence>
<dbReference type="SUPFAM" id="SSF53098">
    <property type="entry name" value="Ribonuclease H-like"/>
    <property type="match status" value="1"/>
</dbReference>
<proteinExistence type="predicted"/>
<dbReference type="EMBL" id="JAAKZF010000043">
    <property type="protein sequence ID" value="NGO54056.1"/>
    <property type="molecule type" value="Genomic_DNA"/>
</dbReference>
<name>A0A6G4WIK3_9HYPH</name>
<dbReference type="AlphaFoldDB" id="A0A6G4WIK3"/>
<accession>A0A6G4WIK3</accession>
<dbReference type="Gene3D" id="3.30.420.10">
    <property type="entry name" value="Ribonuclease H-like superfamily/Ribonuclease H"/>
    <property type="match status" value="1"/>
</dbReference>
<reference evidence="3 4" key="1">
    <citation type="submission" date="2020-02" db="EMBL/GenBank/DDBJ databases">
        <title>Genome sequence of strain CCNWXJ40-4.</title>
        <authorList>
            <person name="Gao J."/>
            <person name="Sun J."/>
        </authorList>
    </citation>
    <scope>NUCLEOTIDE SEQUENCE [LARGE SCALE GENOMIC DNA]</scope>
    <source>
        <strain evidence="3 4">CCNWXJ 40-4</strain>
    </source>
</reference>
<feature type="region of interest" description="Disordered" evidence="1">
    <location>
        <begin position="683"/>
        <end position="748"/>
    </location>
</feature>
<dbReference type="PROSITE" id="PS50994">
    <property type="entry name" value="INTEGRASE"/>
    <property type="match status" value="1"/>
</dbReference>
<keyword evidence="4" id="KW-1185">Reference proteome</keyword>
<sequence length="748" mass="84587">MRMNQHSERKHVFGRHDRLVIDGQSYRVAHKEKGTHFLQLVNGDLIEDHFVPKTDRQIDELRRSGRLRHEEGYFSKTLSLLRVRHDNSDLNDLSEAQLRTVAWKKEWCVRFLRQAGDPKRTWRPKRTQADMRAFVEAEKDLMDRWYLDQFGERRAPGRTRTGEIRKAFDYPSPSALRDWLRLYSEAGYRMEAFRPGYDQCGNRSQIDPRALPVVSAAVQKYASVLRPTMGDICEDVELQLDRLNGSLRDEKPISVSDKAIRRRLNAIDPFIRDFGRRGPDFALRKYTPVGKGLNITKPLERVEMDDWEVDLHSLIVKSSVWKTLSKKERDSIPRTRITVTAAIDCATRCIVGFHATPYSPSAATAKSALRSTMIDKTPMALLAGAKSDWNMYGRPGFVATDGGPVFRGEFEEAVRRSRVNRVLPDQDPRMRGTIEAFFRTFKRLCRYFAGYAFKDVVEKGDYPAEKMASLTFDAVFRAAIVFIVDRYHHRKHRGLEGGTPYGAWQYLTRDGLSPSLSDEQLIAAFGFSIPRSVDKHGISFLNLSYNSDELGKLYRLVDDEQVDAIVDPNDMGAILVRIPPKHRGRILSEDRHYLTVSSVGGIGRGVPLVAFLEEDAAVKKLVKEQQDAGRPFRLAAHRYLLDEAEKARKTANVPSHELTQKNVDLIVAAIGQKTRAAMSGVNYAASPPKPGNLPGQVVASARRTEPRLGKTGAQDVSKSGVGTETRPPSENDLRQPFGGGMNLYGEDE</sequence>
<dbReference type="Proteomes" id="UP001642900">
    <property type="component" value="Unassembled WGS sequence"/>
</dbReference>
<gene>
    <name evidence="3" type="ORF">G6N73_23395</name>
</gene>
<dbReference type="InterPro" id="IPR015378">
    <property type="entry name" value="Transposase-like_Mu_C"/>
</dbReference>
<dbReference type="GO" id="GO:0003676">
    <property type="term" value="F:nucleic acid binding"/>
    <property type="evidence" value="ECO:0007669"/>
    <property type="project" value="InterPro"/>
</dbReference>
<dbReference type="InterPro" id="IPR001584">
    <property type="entry name" value="Integrase_cat-core"/>
</dbReference>
<protein>
    <submittedName>
        <fullName evidence="3">Transposase</fullName>
    </submittedName>
</protein>
<feature type="domain" description="Integrase catalytic" evidence="2">
    <location>
        <begin position="294"/>
        <end position="508"/>
    </location>
</feature>
<comment type="caution">
    <text evidence="3">The sequence shown here is derived from an EMBL/GenBank/DDBJ whole genome shotgun (WGS) entry which is preliminary data.</text>
</comment>
<organism evidence="3 4">
    <name type="scientific">Allomesorhizobium camelthorni</name>
    <dbReference type="NCBI Taxonomy" id="475069"/>
    <lineage>
        <taxon>Bacteria</taxon>
        <taxon>Pseudomonadati</taxon>
        <taxon>Pseudomonadota</taxon>
        <taxon>Alphaproteobacteria</taxon>
        <taxon>Hyphomicrobiales</taxon>
        <taxon>Phyllobacteriaceae</taxon>
        <taxon>Allomesorhizobium</taxon>
    </lineage>
</organism>
<dbReference type="GO" id="GO:0015074">
    <property type="term" value="P:DNA integration"/>
    <property type="evidence" value="ECO:0007669"/>
    <property type="project" value="InterPro"/>
</dbReference>
<evidence type="ECO:0000259" key="2">
    <source>
        <dbReference type="PROSITE" id="PS50994"/>
    </source>
</evidence>
<evidence type="ECO:0000256" key="1">
    <source>
        <dbReference type="SAM" id="MobiDB-lite"/>
    </source>
</evidence>
<dbReference type="InterPro" id="IPR012337">
    <property type="entry name" value="RNaseH-like_sf"/>
</dbReference>
<evidence type="ECO:0000313" key="4">
    <source>
        <dbReference type="Proteomes" id="UP001642900"/>
    </source>
</evidence>
<feature type="compositionally biased region" description="Polar residues" evidence="1">
    <location>
        <begin position="714"/>
        <end position="726"/>
    </location>
</feature>
<dbReference type="Pfam" id="PF09299">
    <property type="entry name" value="Mu-transpos_C"/>
    <property type="match status" value="1"/>
</dbReference>
<dbReference type="InterPro" id="IPR036397">
    <property type="entry name" value="RNaseH_sf"/>
</dbReference>